<organism evidence="1 2">
    <name type="scientific">Variovorax terrae</name>
    <dbReference type="NCBI Taxonomy" id="2923278"/>
    <lineage>
        <taxon>Bacteria</taxon>
        <taxon>Pseudomonadati</taxon>
        <taxon>Pseudomonadota</taxon>
        <taxon>Betaproteobacteria</taxon>
        <taxon>Burkholderiales</taxon>
        <taxon>Comamonadaceae</taxon>
        <taxon>Variovorax</taxon>
    </lineage>
</organism>
<dbReference type="SMART" id="SM00855">
    <property type="entry name" value="PGAM"/>
    <property type="match status" value="1"/>
</dbReference>
<name>A0A9X2ANK5_9BURK</name>
<proteinExistence type="predicted"/>
<dbReference type="InterPro" id="IPR029033">
    <property type="entry name" value="His_PPase_superfam"/>
</dbReference>
<gene>
    <name evidence="1" type="ORF">MMF98_17150</name>
</gene>
<evidence type="ECO:0000313" key="2">
    <source>
        <dbReference type="Proteomes" id="UP001139447"/>
    </source>
</evidence>
<reference evidence="1" key="1">
    <citation type="submission" date="2022-03" db="EMBL/GenBank/DDBJ databases">
        <authorList>
            <person name="Woo C.Y."/>
        </authorList>
    </citation>
    <scope>NUCLEOTIDE SEQUENCE</scope>
    <source>
        <strain evidence="1">CYS-02</strain>
    </source>
</reference>
<dbReference type="RefSeq" id="WP_243307926.1">
    <property type="nucleotide sequence ID" value="NZ_JALGBI010000002.1"/>
</dbReference>
<accession>A0A9X2ANK5</accession>
<protein>
    <submittedName>
        <fullName evidence="1">Histidine phosphatase family protein</fullName>
    </submittedName>
</protein>
<dbReference type="InterPro" id="IPR013078">
    <property type="entry name" value="His_Pase_superF_clade-1"/>
</dbReference>
<dbReference type="EMBL" id="JALGBI010000002">
    <property type="protein sequence ID" value="MCJ0764943.1"/>
    <property type="molecule type" value="Genomic_DNA"/>
</dbReference>
<comment type="caution">
    <text evidence="1">The sequence shown here is derived from an EMBL/GenBank/DDBJ whole genome shotgun (WGS) entry which is preliminary data.</text>
</comment>
<dbReference type="Pfam" id="PF00300">
    <property type="entry name" value="His_Phos_1"/>
    <property type="match status" value="1"/>
</dbReference>
<sequence>MRLWLIRHARPQVDSGVCYGRLDLPADAAATSQAAHALADALPAGLAVITSPLQRCRQLADALLARRPDLGARSDARLAEMDFGAWEGRAWDAIPRAELDAWTGQFAQYRAGGTGESVHQFMERVAAALEEARSGAQDRAWITHAGVIKAVGLLNQGRAGRELEARDWPAQGLAWGQWQPLQVAPQTPPRRR</sequence>
<evidence type="ECO:0000313" key="1">
    <source>
        <dbReference type="EMBL" id="MCJ0764943.1"/>
    </source>
</evidence>
<dbReference type="SUPFAM" id="SSF53254">
    <property type="entry name" value="Phosphoglycerate mutase-like"/>
    <property type="match status" value="1"/>
</dbReference>
<dbReference type="Proteomes" id="UP001139447">
    <property type="component" value="Unassembled WGS sequence"/>
</dbReference>
<keyword evidence="2" id="KW-1185">Reference proteome</keyword>
<dbReference type="Gene3D" id="3.40.50.1240">
    <property type="entry name" value="Phosphoglycerate mutase-like"/>
    <property type="match status" value="1"/>
</dbReference>
<dbReference type="AlphaFoldDB" id="A0A9X2ANK5"/>